<dbReference type="Proteomes" id="UP000290560">
    <property type="component" value="Unassembled WGS sequence"/>
</dbReference>
<dbReference type="Pfam" id="PF06058">
    <property type="entry name" value="DCP1"/>
    <property type="match status" value="1"/>
</dbReference>
<name>A0A445MJF6_ENSVE</name>
<dbReference type="InterPro" id="IPR010334">
    <property type="entry name" value="Dcp1"/>
</dbReference>
<keyword evidence="4" id="KW-0507">mRNA processing</keyword>
<dbReference type="GO" id="GO:0006397">
    <property type="term" value="P:mRNA processing"/>
    <property type="evidence" value="ECO:0007669"/>
    <property type="project" value="UniProtKB-KW"/>
</dbReference>
<dbReference type="EMBL" id="KV876204">
    <property type="protein sequence ID" value="RZR74343.1"/>
    <property type="molecule type" value="Genomic_DNA"/>
</dbReference>
<proteinExistence type="inferred from homology"/>
<comment type="similarity">
    <text evidence="2">Belongs to the DCP1 family.</text>
</comment>
<evidence type="ECO:0000256" key="1">
    <source>
        <dbReference type="ARBA" id="ARBA00004496"/>
    </source>
</evidence>
<organism evidence="6">
    <name type="scientific">Ensete ventricosum</name>
    <name type="common">Abyssinian banana</name>
    <name type="synonym">Musa ensete</name>
    <dbReference type="NCBI Taxonomy" id="4639"/>
    <lineage>
        <taxon>Eukaryota</taxon>
        <taxon>Viridiplantae</taxon>
        <taxon>Streptophyta</taxon>
        <taxon>Embryophyta</taxon>
        <taxon>Tracheophyta</taxon>
        <taxon>Spermatophyta</taxon>
        <taxon>Magnoliopsida</taxon>
        <taxon>Liliopsida</taxon>
        <taxon>Zingiberales</taxon>
        <taxon>Musaceae</taxon>
        <taxon>Ensete</taxon>
    </lineage>
</organism>
<dbReference type="GO" id="GO:0000932">
    <property type="term" value="C:P-body"/>
    <property type="evidence" value="ECO:0007669"/>
    <property type="project" value="TreeGrafter"/>
</dbReference>
<evidence type="ECO:0000256" key="5">
    <source>
        <dbReference type="SAM" id="MobiDB-lite"/>
    </source>
</evidence>
<accession>A0A445MJF6</accession>
<protein>
    <submittedName>
        <fullName evidence="6">Uncharacterized protein</fullName>
    </submittedName>
</protein>
<reference evidence="6" key="1">
    <citation type="journal article" date="2018" name="Data Brief">
        <title>Genome sequence data from 17 accessions of Ensete ventricosum, a staple food crop for millions in Ethiopia.</title>
        <authorList>
            <person name="Yemataw Z."/>
            <person name="Muzemil S."/>
            <person name="Ambachew D."/>
            <person name="Tripathi L."/>
            <person name="Tesfaye K."/>
            <person name="Chala A."/>
            <person name="Farbos A."/>
            <person name="O'Neill P."/>
            <person name="Moore K."/>
            <person name="Grant M."/>
            <person name="Studholme D.J."/>
        </authorList>
    </citation>
    <scope>NUCLEOTIDE SEQUENCE [LARGE SCALE GENOMIC DNA]</scope>
    <source>
        <tissue evidence="6">Leaf</tissue>
    </source>
</reference>
<evidence type="ECO:0000313" key="6">
    <source>
        <dbReference type="EMBL" id="RZR74343.1"/>
    </source>
</evidence>
<feature type="region of interest" description="Disordered" evidence="5">
    <location>
        <begin position="120"/>
        <end position="197"/>
    </location>
</feature>
<evidence type="ECO:0000256" key="3">
    <source>
        <dbReference type="ARBA" id="ARBA00022490"/>
    </source>
</evidence>
<dbReference type="GO" id="GO:0008047">
    <property type="term" value="F:enzyme activator activity"/>
    <property type="evidence" value="ECO:0007669"/>
    <property type="project" value="InterPro"/>
</dbReference>
<dbReference type="InterPro" id="IPR011993">
    <property type="entry name" value="PH-like_dom_sf"/>
</dbReference>
<dbReference type="AlphaFoldDB" id="A0A445MJF6"/>
<dbReference type="PANTHER" id="PTHR16290">
    <property type="entry name" value="TRANSCRIPTION FACTOR SMIF DECAPPING ENZYME DCP1"/>
    <property type="match status" value="1"/>
</dbReference>
<evidence type="ECO:0000256" key="2">
    <source>
        <dbReference type="ARBA" id="ARBA00008778"/>
    </source>
</evidence>
<comment type="subcellular location">
    <subcellularLocation>
        <location evidence="1">Cytoplasm</location>
    </subcellularLocation>
</comment>
<dbReference type="GO" id="GO:0003729">
    <property type="term" value="F:mRNA binding"/>
    <property type="evidence" value="ECO:0007669"/>
    <property type="project" value="TreeGrafter"/>
</dbReference>
<gene>
    <name evidence="6" type="ORF">BHM03_00035629</name>
</gene>
<feature type="compositionally biased region" description="Basic and acidic residues" evidence="5">
    <location>
        <begin position="158"/>
        <end position="180"/>
    </location>
</feature>
<feature type="compositionally biased region" description="Basic and acidic residues" evidence="5">
    <location>
        <begin position="133"/>
        <end position="149"/>
    </location>
</feature>
<dbReference type="GO" id="GO:0031087">
    <property type="term" value="P:deadenylation-independent decapping of nuclear-transcribed mRNA"/>
    <property type="evidence" value="ECO:0007669"/>
    <property type="project" value="TreeGrafter"/>
</dbReference>
<dbReference type="PANTHER" id="PTHR16290:SF0">
    <property type="entry name" value="DECAPPING PROTEIN 1, ISOFORM A"/>
    <property type="match status" value="1"/>
</dbReference>
<keyword evidence="3" id="KW-0963">Cytoplasm</keyword>
<dbReference type="GO" id="GO:0000290">
    <property type="term" value="P:deadenylation-dependent decapping of nuclear-transcribed mRNA"/>
    <property type="evidence" value="ECO:0007669"/>
    <property type="project" value="InterPro"/>
</dbReference>
<evidence type="ECO:0000256" key="4">
    <source>
        <dbReference type="ARBA" id="ARBA00022664"/>
    </source>
</evidence>
<dbReference type="Gene3D" id="2.30.29.30">
    <property type="entry name" value="Pleckstrin-homology domain (PH domain)/Phosphotyrosine-binding domain (PTB)"/>
    <property type="match status" value="1"/>
</dbReference>
<dbReference type="SUPFAM" id="SSF50729">
    <property type="entry name" value="PH domain-like"/>
    <property type="match status" value="1"/>
</dbReference>
<sequence length="240" mass="27368">MLQNRKVTPNLDQQSTKALNLIVLQRGDPFVEEILMTATHVTLYEFSIDLNQWVLPSAPPNPSPPFLDRDFFVSNTQPRFQFIVMNRRNAGIRLKKREKKKMEKRGRYLLFLGSPLNLSPAGTGGLPSPRAGRRGEKGEGNEEKGERGDASSPRAGRRRDLVSPRKNEVTPRLPGRERGRLVSSRGNEATPRLPAQGEGRTRRRLIIWWKIFWEILNMKSRILNAYSKVPPKPKVPSAKR</sequence>